<organism evidence="1 2">
    <name type="scientific">Acetoanaerobium pronyense</name>
    <dbReference type="NCBI Taxonomy" id="1482736"/>
    <lineage>
        <taxon>Bacteria</taxon>
        <taxon>Bacillati</taxon>
        <taxon>Bacillota</taxon>
        <taxon>Clostridia</taxon>
        <taxon>Peptostreptococcales</taxon>
        <taxon>Filifactoraceae</taxon>
        <taxon>Acetoanaerobium</taxon>
    </lineage>
</organism>
<dbReference type="RefSeq" id="WP_209660483.1">
    <property type="nucleotide sequence ID" value="NZ_JAGGLI010000011.1"/>
</dbReference>
<accession>A0ABS4KJX3</accession>
<name>A0ABS4KJX3_9FIRM</name>
<proteinExistence type="predicted"/>
<reference evidence="1 2" key="1">
    <citation type="submission" date="2021-03" db="EMBL/GenBank/DDBJ databases">
        <title>Genomic Encyclopedia of Type Strains, Phase IV (KMG-IV): sequencing the most valuable type-strain genomes for metagenomic binning, comparative biology and taxonomic classification.</title>
        <authorList>
            <person name="Goeker M."/>
        </authorList>
    </citation>
    <scope>NUCLEOTIDE SEQUENCE [LARGE SCALE GENOMIC DNA]</scope>
    <source>
        <strain evidence="1 2">DSM 27512</strain>
    </source>
</reference>
<sequence length="69" mass="8198">METIKGFEYLSTNSKIILKDFYNNLSELDKESIKSVIPLKKSDYIIRIDFKFGEHKLLRRNNDGQIELF</sequence>
<evidence type="ECO:0000313" key="1">
    <source>
        <dbReference type="EMBL" id="MBP2027421.1"/>
    </source>
</evidence>
<dbReference type="Proteomes" id="UP001314903">
    <property type="component" value="Unassembled WGS sequence"/>
</dbReference>
<protein>
    <submittedName>
        <fullName evidence="1">Uncharacterized protein</fullName>
    </submittedName>
</protein>
<gene>
    <name evidence="1" type="ORF">J2Z35_001215</name>
</gene>
<keyword evidence="2" id="KW-1185">Reference proteome</keyword>
<evidence type="ECO:0000313" key="2">
    <source>
        <dbReference type="Proteomes" id="UP001314903"/>
    </source>
</evidence>
<comment type="caution">
    <text evidence="1">The sequence shown here is derived from an EMBL/GenBank/DDBJ whole genome shotgun (WGS) entry which is preliminary data.</text>
</comment>
<dbReference type="EMBL" id="JAGGLI010000011">
    <property type="protein sequence ID" value="MBP2027421.1"/>
    <property type="molecule type" value="Genomic_DNA"/>
</dbReference>